<protein>
    <submittedName>
        <fullName evidence="2">Minor capsid protein</fullName>
    </submittedName>
</protein>
<dbReference type="Pfam" id="PF10665">
    <property type="entry name" value="Minor_capsid_1"/>
    <property type="match status" value="1"/>
</dbReference>
<dbReference type="RefSeq" id="WP_114545932.1">
    <property type="nucleotide sequence ID" value="NZ_PPTT01000009.1"/>
</dbReference>
<reference evidence="1 3" key="1">
    <citation type="journal article" date="2018" name="Elife">
        <title>Discovery and characterization of a prevalent human gut bacterial enzyme sufficient for the inactivation of a family of plant toxins.</title>
        <authorList>
            <person name="Koppel N."/>
            <person name="Bisanz J.E."/>
            <person name="Pandelia M.E."/>
            <person name="Turnbaugh P.J."/>
            <person name="Balskus E.P."/>
        </authorList>
    </citation>
    <scope>NUCLEOTIDE SEQUENCE [LARGE SCALE GENOMIC DNA]</scope>
    <source>
        <strain evidence="1 3">DSM 16107</strain>
    </source>
</reference>
<proteinExistence type="predicted"/>
<dbReference type="Proteomes" id="UP000270112">
    <property type="component" value="Unassembled WGS sequence"/>
</dbReference>
<dbReference type="EMBL" id="QICC01000023">
    <property type="protein sequence ID" value="RNM41925.1"/>
    <property type="molecule type" value="Genomic_DNA"/>
</dbReference>
<dbReference type="EMBL" id="PPTT01000009">
    <property type="protein sequence ID" value="RDB69442.1"/>
    <property type="molecule type" value="Genomic_DNA"/>
</dbReference>
<reference evidence="4" key="2">
    <citation type="submission" date="2018-05" db="EMBL/GenBank/DDBJ databases">
        <title>Genome Sequencing of selected type strains of the family Eggerthellaceae.</title>
        <authorList>
            <person name="Danylec N."/>
            <person name="Stoll D.A."/>
            <person name="Doetsch A."/>
            <person name="Huch M."/>
        </authorList>
    </citation>
    <scope>NUCLEOTIDE SEQUENCE [LARGE SCALE GENOMIC DNA]</scope>
    <source>
        <strain evidence="4">DSM 16107</strain>
    </source>
</reference>
<comment type="caution">
    <text evidence="2">The sequence shown here is derived from an EMBL/GenBank/DDBJ whole genome shotgun (WGS) entry which is preliminary data.</text>
</comment>
<dbReference type="AlphaFoldDB" id="A0A3N0IYA3"/>
<dbReference type="InterPro" id="IPR019612">
    <property type="entry name" value="Minor_capsid_put"/>
</dbReference>
<keyword evidence="3" id="KW-1185">Reference proteome</keyword>
<dbReference type="OrthoDB" id="3192121at2"/>
<accession>A0A3N0IYA3</accession>
<gene>
    <name evidence="1" type="ORF">C1876_06635</name>
    <name evidence="2" type="ORF">DMP09_07365</name>
</gene>
<dbReference type="Proteomes" id="UP000253817">
    <property type="component" value="Unassembled WGS sequence"/>
</dbReference>
<evidence type="ECO:0000313" key="3">
    <source>
        <dbReference type="Proteomes" id="UP000253817"/>
    </source>
</evidence>
<evidence type="ECO:0000313" key="4">
    <source>
        <dbReference type="Proteomes" id="UP000270112"/>
    </source>
</evidence>
<name>A0A3N0IYA3_9ACTN</name>
<evidence type="ECO:0000313" key="1">
    <source>
        <dbReference type="EMBL" id="RDB69442.1"/>
    </source>
</evidence>
<reference evidence="2" key="3">
    <citation type="journal article" date="2019" name="Microbiol. Resour. Announc.">
        <title>Draft Genome Sequences of Type Strains of Gordonibacter faecihominis, Paraeggerthella hongkongensis, Parvibacter caecicola,Slackia equolifaciens, Slackia faecicanis, and Slackia isoflavoniconvertens.</title>
        <authorList>
            <person name="Danylec N."/>
            <person name="Stoll D.A."/>
            <person name="Dotsch A."/>
            <person name="Huch M."/>
        </authorList>
    </citation>
    <scope>NUCLEOTIDE SEQUENCE</scope>
    <source>
        <strain evidence="2">DSM 16107</strain>
    </source>
</reference>
<organism evidence="2 4">
    <name type="scientific">Eggerthella sinensis</name>
    <dbReference type="NCBI Taxonomy" id="242230"/>
    <lineage>
        <taxon>Bacteria</taxon>
        <taxon>Bacillati</taxon>
        <taxon>Actinomycetota</taxon>
        <taxon>Coriobacteriia</taxon>
        <taxon>Eggerthellales</taxon>
        <taxon>Eggerthellaceae</taxon>
        <taxon>Eggerthella</taxon>
    </lineage>
</organism>
<evidence type="ECO:0000313" key="2">
    <source>
        <dbReference type="EMBL" id="RNM41925.1"/>
    </source>
</evidence>
<sequence>MRLFKPIPRTALPDAMAVRAPLPDGALGEPVVIAGVRFDRRQSASGDAHRSADAGAGTVYVDAVNSAGAFEVAAGSRVIIRGHSYYVVECHPCEDLFGRVHHWELKVR</sequence>